<evidence type="ECO:0000313" key="1">
    <source>
        <dbReference type="EMBL" id="EEY58116.1"/>
    </source>
</evidence>
<dbReference type="VEuPathDB" id="FungiDB:PITG_00729"/>
<dbReference type="EMBL" id="DS028118">
    <property type="protein sequence ID" value="EEY58116.1"/>
    <property type="molecule type" value="Genomic_DNA"/>
</dbReference>
<reference evidence="2" key="1">
    <citation type="journal article" date="2009" name="Nature">
        <title>Genome sequence and analysis of the Irish potato famine pathogen Phytophthora infestans.</title>
        <authorList>
            <consortium name="The Broad Institute Genome Sequencing Platform"/>
            <person name="Haas B.J."/>
            <person name="Kamoun S."/>
            <person name="Zody M.C."/>
            <person name="Jiang R.H."/>
            <person name="Handsaker R.E."/>
            <person name="Cano L.M."/>
            <person name="Grabherr M."/>
            <person name="Kodira C.D."/>
            <person name="Raffaele S."/>
            <person name="Torto-Alalibo T."/>
            <person name="Bozkurt T.O."/>
            <person name="Ah-Fong A.M."/>
            <person name="Alvarado L."/>
            <person name="Anderson V.L."/>
            <person name="Armstrong M.R."/>
            <person name="Avrova A."/>
            <person name="Baxter L."/>
            <person name="Beynon J."/>
            <person name="Boevink P.C."/>
            <person name="Bollmann S.R."/>
            <person name="Bos J.I."/>
            <person name="Bulone V."/>
            <person name="Cai G."/>
            <person name="Cakir C."/>
            <person name="Carrington J.C."/>
            <person name="Chawner M."/>
            <person name="Conti L."/>
            <person name="Costanzo S."/>
            <person name="Ewan R."/>
            <person name="Fahlgren N."/>
            <person name="Fischbach M.A."/>
            <person name="Fugelstad J."/>
            <person name="Gilroy E.M."/>
            <person name="Gnerre S."/>
            <person name="Green P.J."/>
            <person name="Grenville-Briggs L.J."/>
            <person name="Griffith J."/>
            <person name="Grunwald N.J."/>
            <person name="Horn K."/>
            <person name="Horner N.R."/>
            <person name="Hu C.H."/>
            <person name="Huitema E."/>
            <person name="Jeong D.H."/>
            <person name="Jones A.M."/>
            <person name="Jones J.D."/>
            <person name="Jones R.W."/>
            <person name="Karlsson E.K."/>
            <person name="Kunjeti S.G."/>
            <person name="Lamour K."/>
            <person name="Liu Z."/>
            <person name="Ma L."/>
            <person name="Maclean D."/>
            <person name="Chibucos M.C."/>
            <person name="McDonald H."/>
            <person name="McWalters J."/>
            <person name="Meijer H.J."/>
            <person name="Morgan W."/>
            <person name="Morris P.F."/>
            <person name="Munro C.A."/>
            <person name="O'Neill K."/>
            <person name="Ospina-Giraldo M."/>
            <person name="Pinzon A."/>
            <person name="Pritchard L."/>
            <person name="Ramsahoye B."/>
            <person name="Ren Q."/>
            <person name="Restrepo S."/>
            <person name="Roy S."/>
            <person name="Sadanandom A."/>
            <person name="Savidor A."/>
            <person name="Schornack S."/>
            <person name="Schwartz D.C."/>
            <person name="Schumann U.D."/>
            <person name="Schwessinger B."/>
            <person name="Seyer L."/>
            <person name="Sharpe T."/>
            <person name="Silvar C."/>
            <person name="Song J."/>
            <person name="Studholme D.J."/>
            <person name="Sykes S."/>
            <person name="Thines M."/>
            <person name="van de Vondervoort P.J."/>
            <person name="Phuntumart V."/>
            <person name="Wawra S."/>
            <person name="Weide R."/>
            <person name="Win J."/>
            <person name="Young C."/>
            <person name="Zhou S."/>
            <person name="Fry W."/>
            <person name="Meyers B.C."/>
            <person name="van West P."/>
            <person name="Ristaino J."/>
            <person name="Govers F."/>
            <person name="Birch P.R."/>
            <person name="Whisson S.C."/>
            <person name="Judelson H.S."/>
            <person name="Nusbaum C."/>
        </authorList>
    </citation>
    <scope>NUCLEOTIDE SEQUENCE [LARGE SCALE GENOMIC DNA]</scope>
    <source>
        <strain evidence="2">T30-4</strain>
    </source>
</reference>
<sequence>MNQVGQTHRRGESVLAISRSACASLDSDGDNDEGTGWGSEELTWDSEILIGLDDDGLPGLRYHLTQSPENSWRNRTLLPKMVWKTNIRARVPAKESLNAEVCEVGAEVPSDVDISPQSKRARASET</sequence>
<dbReference type="InParanoid" id="D0MRJ7"/>
<dbReference type="KEGG" id="pif:PITG_00729"/>
<accession>D0MRJ7</accession>
<dbReference type="HOGENOM" id="CLU_1985931_0_0_1"/>
<dbReference type="GeneID" id="9472532"/>
<proteinExistence type="predicted"/>
<dbReference type="RefSeq" id="XP_002909302.1">
    <property type="nucleotide sequence ID" value="XM_002909256.1"/>
</dbReference>
<evidence type="ECO:0000313" key="2">
    <source>
        <dbReference type="Proteomes" id="UP000006643"/>
    </source>
</evidence>
<dbReference type="AlphaFoldDB" id="D0MRJ7"/>
<name>D0MRJ7_PHYIT</name>
<organism evidence="1 2">
    <name type="scientific">Phytophthora infestans (strain T30-4)</name>
    <name type="common">Potato late blight agent</name>
    <dbReference type="NCBI Taxonomy" id="403677"/>
    <lineage>
        <taxon>Eukaryota</taxon>
        <taxon>Sar</taxon>
        <taxon>Stramenopiles</taxon>
        <taxon>Oomycota</taxon>
        <taxon>Peronosporomycetes</taxon>
        <taxon>Peronosporales</taxon>
        <taxon>Peronosporaceae</taxon>
        <taxon>Phytophthora</taxon>
    </lineage>
</organism>
<keyword evidence="2" id="KW-1185">Reference proteome</keyword>
<gene>
    <name evidence="1" type="ORF">PITG_00729</name>
</gene>
<dbReference type="Proteomes" id="UP000006643">
    <property type="component" value="Unassembled WGS sequence"/>
</dbReference>
<protein>
    <submittedName>
        <fullName evidence="1">Uncharacterized protein</fullName>
    </submittedName>
</protein>
<dbReference type="eggNOG" id="ENOG502RGZX">
    <property type="taxonomic scope" value="Eukaryota"/>
</dbReference>